<evidence type="ECO:0000256" key="3">
    <source>
        <dbReference type="ARBA" id="ARBA00023288"/>
    </source>
</evidence>
<keyword evidence="1" id="KW-0488">Methylation</keyword>
<comment type="similarity">
    <text evidence="5">Belongs to the HIPP family.</text>
</comment>
<dbReference type="SUPFAM" id="SSF55008">
    <property type="entry name" value="HMA, heavy metal-associated domain"/>
    <property type="match status" value="1"/>
</dbReference>
<dbReference type="FunFam" id="3.30.70.100:FF:000008">
    <property type="entry name" value="Copper transport protein ATOX1"/>
    <property type="match status" value="1"/>
</dbReference>
<feature type="compositionally biased region" description="Gly residues" evidence="6">
    <location>
        <begin position="339"/>
        <end position="355"/>
    </location>
</feature>
<dbReference type="GO" id="GO:0046872">
    <property type="term" value="F:metal ion binding"/>
    <property type="evidence" value="ECO:0007669"/>
    <property type="project" value="UniProtKB-KW"/>
</dbReference>
<dbReference type="CDD" id="cd00371">
    <property type="entry name" value="HMA"/>
    <property type="match status" value="1"/>
</dbReference>
<dbReference type="Gene3D" id="3.30.70.100">
    <property type="match status" value="1"/>
</dbReference>
<dbReference type="OrthoDB" id="689350at2759"/>
<dbReference type="EMBL" id="JAAIUW010000003">
    <property type="protein sequence ID" value="KAF7837235.1"/>
    <property type="molecule type" value="Genomic_DNA"/>
</dbReference>
<dbReference type="PANTHER" id="PTHR45868">
    <property type="entry name" value="HEAVY METAL-ASSOCIATED ISOPRENYLATED PLANT PROTEIN 33-RELATED"/>
    <property type="match status" value="1"/>
</dbReference>
<evidence type="ECO:0000256" key="1">
    <source>
        <dbReference type="ARBA" id="ARBA00022481"/>
    </source>
</evidence>
<dbReference type="Proteomes" id="UP000634136">
    <property type="component" value="Unassembled WGS sequence"/>
</dbReference>
<feature type="compositionally biased region" description="Low complexity" evidence="6">
    <location>
        <begin position="105"/>
        <end position="125"/>
    </location>
</feature>
<dbReference type="PROSITE" id="PS50846">
    <property type="entry name" value="HMA_2"/>
    <property type="match status" value="1"/>
</dbReference>
<keyword evidence="9" id="KW-1185">Reference proteome</keyword>
<gene>
    <name evidence="8" type="ORF">G2W53_005717</name>
</gene>
<organism evidence="8 9">
    <name type="scientific">Senna tora</name>
    <dbReference type="NCBI Taxonomy" id="362788"/>
    <lineage>
        <taxon>Eukaryota</taxon>
        <taxon>Viridiplantae</taxon>
        <taxon>Streptophyta</taxon>
        <taxon>Embryophyta</taxon>
        <taxon>Tracheophyta</taxon>
        <taxon>Spermatophyta</taxon>
        <taxon>Magnoliopsida</taxon>
        <taxon>eudicotyledons</taxon>
        <taxon>Gunneridae</taxon>
        <taxon>Pentapetalae</taxon>
        <taxon>rosids</taxon>
        <taxon>fabids</taxon>
        <taxon>Fabales</taxon>
        <taxon>Fabaceae</taxon>
        <taxon>Caesalpinioideae</taxon>
        <taxon>Cassia clade</taxon>
        <taxon>Senna</taxon>
    </lineage>
</organism>
<dbReference type="Pfam" id="PF00403">
    <property type="entry name" value="HMA"/>
    <property type="match status" value="1"/>
</dbReference>
<evidence type="ECO:0000313" key="9">
    <source>
        <dbReference type="Proteomes" id="UP000634136"/>
    </source>
</evidence>
<feature type="compositionally biased region" description="Acidic residues" evidence="6">
    <location>
        <begin position="179"/>
        <end position="200"/>
    </location>
</feature>
<feature type="region of interest" description="Disordered" evidence="6">
    <location>
        <begin position="325"/>
        <end position="359"/>
    </location>
</feature>
<evidence type="ECO:0000256" key="5">
    <source>
        <dbReference type="ARBA" id="ARBA00024045"/>
    </source>
</evidence>
<feature type="domain" description="HMA" evidence="7">
    <location>
        <begin position="9"/>
        <end position="72"/>
    </location>
</feature>
<evidence type="ECO:0000259" key="7">
    <source>
        <dbReference type="PROSITE" id="PS50846"/>
    </source>
</evidence>
<dbReference type="AlphaFoldDB" id="A0A834X3Y5"/>
<dbReference type="PANTHER" id="PTHR45868:SF93">
    <property type="entry name" value="OS12G0144600 PROTEIN"/>
    <property type="match status" value="1"/>
</dbReference>
<dbReference type="InterPro" id="IPR006121">
    <property type="entry name" value="HMA_dom"/>
</dbReference>
<protein>
    <submittedName>
        <fullName evidence="8">Heavy metal-associated isoprenylated plant protein 33-like</fullName>
    </submittedName>
</protein>
<sequence>MSTEEYMKIQKSVLKVSIHCEGCKHKVKKVLQKIDGVFTTEIDAEQGKVTVSGIVDPSILIKKLVKSGKRAELWGAPKSNNENDNQNQNQNQNHLVTQFKNLQIGNGKNDNGNNTGQKGINIPPKVGGGIPGPNPQQLQQLQQVKSFQDLKLLPQSKLPPSQNQNQLNQKAVKFNLSEEKDDELDDEFRDDDSEDEDFDDDEINETLAQQPVNKMKQPLMANNPSPNMLNTMNMMKQPLMANNPSSNMLNAMNMMKQPLMANNPSHNMLNAMNMIKQPLMANNPSPNMLNAMNMMNAQKGCNMGPLMKGEGGPVPSGPMHIQLRGMGGVNGGKKDGSSTSGGGGNNRNQGRGGGNNNMNIGNNWNGAIKSGNLMEANPSMNKGFPNMVGGGEGNMNTRNLYSNMSMPQMGSGIGIQGLPSSSMSTGVGVGAGTSGNFQGVGLNVMPGNPNQQQQQQMAAMMNHPREIGNQPMMYAPQQPAMNYMYTPPQYPYPPPQDPYSNYFSDENTSSCNIM</sequence>
<feature type="region of interest" description="Disordered" evidence="6">
    <location>
        <begin position="174"/>
        <end position="200"/>
    </location>
</feature>
<keyword evidence="4" id="KW-0636">Prenylation</keyword>
<evidence type="ECO:0000256" key="6">
    <source>
        <dbReference type="SAM" id="MobiDB-lite"/>
    </source>
</evidence>
<evidence type="ECO:0000313" key="8">
    <source>
        <dbReference type="EMBL" id="KAF7837235.1"/>
    </source>
</evidence>
<dbReference type="InterPro" id="IPR036163">
    <property type="entry name" value="HMA_dom_sf"/>
</dbReference>
<reference evidence="8" key="1">
    <citation type="submission" date="2020-09" db="EMBL/GenBank/DDBJ databases">
        <title>Genome-Enabled Discovery of Anthraquinone Biosynthesis in Senna tora.</title>
        <authorList>
            <person name="Kang S.-H."/>
            <person name="Pandey R.P."/>
            <person name="Lee C.-M."/>
            <person name="Sim J.-S."/>
            <person name="Jeong J.-T."/>
            <person name="Choi B.-S."/>
            <person name="Jung M."/>
            <person name="Ginzburg D."/>
            <person name="Zhao K."/>
            <person name="Won S.Y."/>
            <person name="Oh T.-J."/>
            <person name="Yu Y."/>
            <person name="Kim N.-H."/>
            <person name="Lee O.R."/>
            <person name="Lee T.-H."/>
            <person name="Bashyal P."/>
            <person name="Kim T.-S."/>
            <person name="Lee W.-H."/>
            <person name="Kawkins C."/>
            <person name="Kim C.-K."/>
            <person name="Kim J.S."/>
            <person name="Ahn B.O."/>
            <person name="Rhee S.Y."/>
            <person name="Sohng J.K."/>
        </authorList>
    </citation>
    <scope>NUCLEOTIDE SEQUENCE</scope>
    <source>
        <tissue evidence="8">Leaf</tissue>
    </source>
</reference>
<evidence type="ECO:0000256" key="2">
    <source>
        <dbReference type="ARBA" id="ARBA00022723"/>
    </source>
</evidence>
<proteinExistence type="inferred from homology"/>
<evidence type="ECO:0000256" key="4">
    <source>
        <dbReference type="ARBA" id="ARBA00023289"/>
    </source>
</evidence>
<keyword evidence="2" id="KW-0479">Metal-binding</keyword>
<comment type="caution">
    <text evidence="8">The sequence shown here is derived from an EMBL/GenBank/DDBJ whole genome shotgun (WGS) entry which is preliminary data.</text>
</comment>
<keyword evidence="3" id="KW-0449">Lipoprotein</keyword>
<name>A0A834X3Y5_9FABA</name>
<accession>A0A834X3Y5</accession>
<feature type="region of interest" description="Disordered" evidence="6">
    <location>
        <begin position="103"/>
        <end position="136"/>
    </location>
</feature>